<evidence type="ECO:0000256" key="1">
    <source>
        <dbReference type="SAM" id="MobiDB-lite"/>
    </source>
</evidence>
<evidence type="ECO:0000313" key="3">
    <source>
        <dbReference type="Proteomes" id="UP001146351"/>
    </source>
</evidence>
<accession>A0A9W9LF21</accession>
<evidence type="ECO:0000313" key="2">
    <source>
        <dbReference type="EMBL" id="KAJ5151912.1"/>
    </source>
</evidence>
<dbReference type="Proteomes" id="UP001146351">
    <property type="component" value="Unassembled WGS sequence"/>
</dbReference>
<sequence>MHPCIFTRQSHGEGVGTGVSGDRRDNHATLIRKNVEKGEHWKDAYETPPRKPYLDPCAWKMSCSDVELGGDHGPCDDDVLGNSTHDVVRDQKAPAQR</sequence>
<feature type="region of interest" description="Disordered" evidence="1">
    <location>
        <begin position="71"/>
        <end position="97"/>
    </location>
</feature>
<gene>
    <name evidence="2" type="ORF">N7492_010207</name>
</gene>
<feature type="region of interest" description="Disordered" evidence="1">
    <location>
        <begin position="1"/>
        <end position="26"/>
    </location>
</feature>
<keyword evidence="3" id="KW-1185">Reference proteome</keyword>
<proteinExistence type="predicted"/>
<name>A0A9W9LF21_9EURO</name>
<reference evidence="2" key="2">
    <citation type="journal article" date="2023" name="IMA Fungus">
        <title>Comparative genomic study of the Penicillium genus elucidates a diverse pangenome and 15 lateral gene transfer events.</title>
        <authorList>
            <person name="Petersen C."/>
            <person name="Sorensen T."/>
            <person name="Nielsen M.R."/>
            <person name="Sondergaard T.E."/>
            <person name="Sorensen J.L."/>
            <person name="Fitzpatrick D.A."/>
            <person name="Frisvad J.C."/>
            <person name="Nielsen K.L."/>
        </authorList>
    </citation>
    <scope>NUCLEOTIDE SEQUENCE</scope>
    <source>
        <strain evidence="2">IBT 21917</strain>
    </source>
</reference>
<comment type="caution">
    <text evidence="2">The sequence shown here is derived from an EMBL/GenBank/DDBJ whole genome shotgun (WGS) entry which is preliminary data.</text>
</comment>
<reference evidence="2" key="1">
    <citation type="submission" date="2022-11" db="EMBL/GenBank/DDBJ databases">
        <authorList>
            <person name="Petersen C."/>
        </authorList>
    </citation>
    <scope>NUCLEOTIDE SEQUENCE</scope>
    <source>
        <strain evidence="2">IBT 21917</strain>
    </source>
</reference>
<feature type="compositionally biased region" description="Basic and acidic residues" evidence="1">
    <location>
        <begin position="86"/>
        <end position="97"/>
    </location>
</feature>
<organism evidence="2 3">
    <name type="scientific">Penicillium capsulatum</name>
    <dbReference type="NCBI Taxonomy" id="69766"/>
    <lineage>
        <taxon>Eukaryota</taxon>
        <taxon>Fungi</taxon>
        <taxon>Dikarya</taxon>
        <taxon>Ascomycota</taxon>
        <taxon>Pezizomycotina</taxon>
        <taxon>Eurotiomycetes</taxon>
        <taxon>Eurotiomycetidae</taxon>
        <taxon>Eurotiales</taxon>
        <taxon>Aspergillaceae</taxon>
        <taxon>Penicillium</taxon>
    </lineage>
</organism>
<dbReference type="AlphaFoldDB" id="A0A9W9LF21"/>
<dbReference type="EMBL" id="JAPQKO010000008">
    <property type="protein sequence ID" value="KAJ5151912.1"/>
    <property type="molecule type" value="Genomic_DNA"/>
</dbReference>
<protein>
    <submittedName>
        <fullName evidence="2">Uncharacterized protein</fullName>
    </submittedName>
</protein>